<sequence length="52" mass="6322">MKPFAQKLKNIQILRYSSWNIRNYETSFRNLKYSTEQKGVYLKTTYAKSIRD</sequence>
<evidence type="ECO:0000313" key="1">
    <source>
        <dbReference type="EMBL" id="ALE40357.1"/>
    </source>
</evidence>
<organism evidence="1">
    <name type="scientific">Leptospira interrogans serovar Hardjo str. Norma</name>
    <dbReference type="NCBI Taxonomy" id="1279460"/>
    <lineage>
        <taxon>Bacteria</taxon>
        <taxon>Pseudomonadati</taxon>
        <taxon>Spirochaetota</taxon>
        <taxon>Spirochaetia</taxon>
        <taxon>Leptospirales</taxon>
        <taxon>Leptospiraceae</taxon>
        <taxon>Leptospira</taxon>
    </lineage>
</organism>
<dbReference type="Proteomes" id="UP000056502">
    <property type="component" value="Chromosome I"/>
</dbReference>
<name>A0A0M4N778_LEPIR</name>
<evidence type="ECO:0000313" key="2">
    <source>
        <dbReference type="Proteomes" id="UP000056502"/>
    </source>
</evidence>
<proteinExistence type="predicted"/>
<reference evidence="1 2" key="1">
    <citation type="journal article" date="2015" name="Genome Announc.">
        <title>Whole-Genome Sequence of Leptospira interrogans Serovar Hardjo Subtype Hardjoprajitno Strain Norma, Isolated from Cattle in a Leptospirosis Outbreak in Brazil.</title>
        <authorList>
            <person name="Cosate M.R."/>
            <person name="Soares S.C."/>
            <person name="Mendes T.A."/>
            <person name="Raittz R.T."/>
            <person name="Moreira E.C."/>
            <person name="Leite R."/>
            <person name="Fernandes G.R."/>
            <person name="Haddad J.P."/>
            <person name="Ortega J.M."/>
        </authorList>
    </citation>
    <scope>NUCLEOTIDE SEQUENCE [LARGE SCALE GENOMIC DNA]</scope>
    <source>
        <strain evidence="1 2">Norma</strain>
    </source>
</reference>
<protein>
    <submittedName>
        <fullName evidence="1">Uncharacterized protein</fullName>
    </submittedName>
</protein>
<dbReference type="AlphaFoldDB" id="A0A0M4N778"/>
<dbReference type="EMBL" id="CP012603">
    <property type="protein sequence ID" value="ALE40357.1"/>
    <property type="molecule type" value="Genomic_DNA"/>
</dbReference>
<gene>
    <name evidence="1" type="ORF">G436_3199</name>
</gene>
<dbReference type="PATRIC" id="fig|1279460.3.peg.3243"/>
<accession>A0A0M4N778</accession>